<sequence>MEPSSLDSPINMESSIENTKSPTEVELPGDMKQDSEVKDNESSEPNDVCPKNVDDDDIEMTDVVQNVSRDSINKIIEMNIPAKGDRDGENDNSSSTLTDNGLGENVEDLETKDSTNIPTSDDKPMVDNGTDGTDVKPDEKIPQSSTPENEISTEKDTKDVKLDVKEEPDQKASVDLERTSESDKCKTEEKTDDILDIKPKEISDVVVNRKRPPSSPNKSMMAKKSCLESIINRLGSQIGVPPTEVQPDDEDDAESSETSDSNSTTGSENSEEDSEKKLKSKSINKKKYHEMVMHMASMYVKQQTESLQKRVKELEASNEAWKAQAQEMSAQIMDLTTQQSRYERRRQPTRTCNATRNVAVQVDGGKVAQIIEMANNISPRRTQPGAQSPKASGVTVKAYQLASAPQQTLTQTANGANNKGLLSLNSMKPVAGTNKHSTVRSMLGGQTVHLQTVPGNLSTLQAVPSSASTSTTSSVSKVKVIDLTEEGNKNKVAGLSVLKPGSQIVGLPINSNMILQNSNKPIYLQALNPGQIRPNMNIVYQAPSNVVLPPGASIQGLVSTASTQSSLIRTAMTSNQTTVSTVTTPRPPPPLTRPPPPLQSAPNKVVNTQKQGNVVSKAKGGPWGSGHPAPLPPMPQNQQNASKKLPQKPGLKISRVPNGIVLSWNMQVDEVNHAKIVNYQLYAYQESPDMVPKISLWKKVGEVKALPLPMACTLTQFQEGNKYHFAVRAIDEHTRVGQFSEPSSIHL</sequence>
<feature type="region of interest" description="Disordered" evidence="2">
    <location>
        <begin position="571"/>
        <end position="652"/>
    </location>
</feature>
<dbReference type="Proteomes" id="UP000749559">
    <property type="component" value="Unassembled WGS sequence"/>
</dbReference>
<evidence type="ECO:0000313" key="3">
    <source>
        <dbReference type="EMBL" id="CAH1794928.1"/>
    </source>
</evidence>
<dbReference type="OrthoDB" id="2434995at2759"/>
<feature type="compositionally biased region" description="Basic and acidic residues" evidence="2">
    <location>
        <begin position="152"/>
        <end position="203"/>
    </location>
</feature>
<dbReference type="InterPro" id="IPR003961">
    <property type="entry name" value="FN3_dom"/>
</dbReference>
<proteinExistence type="predicted"/>
<dbReference type="InterPro" id="IPR056565">
    <property type="entry name" value="Fn3_ATF7IP"/>
</dbReference>
<dbReference type="PANTHER" id="PTHR23210">
    <property type="entry name" value="ACTIVATING TRANSCRIPTION FACTOR 7 INTERACTING PROTEIN"/>
    <property type="match status" value="1"/>
</dbReference>
<feature type="compositionally biased region" description="Polar residues" evidence="2">
    <location>
        <begin position="1"/>
        <end position="22"/>
    </location>
</feature>
<feature type="compositionally biased region" description="Low complexity" evidence="2">
    <location>
        <begin position="258"/>
        <end position="268"/>
    </location>
</feature>
<dbReference type="GO" id="GO:0006355">
    <property type="term" value="P:regulation of DNA-templated transcription"/>
    <property type="evidence" value="ECO:0007669"/>
    <property type="project" value="TreeGrafter"/>
</dbReference>
<dbReference type="InterPro" id="IPR026085">
    <property type="entry name" value="ATF7-int"/>
</dbReference>
<reference evidence="3" key="1">
    <citation type="submission" date="2022-03" db="EMBL/GenBank/DDBJ databases">
        <authorList>
            <person name="Martin C."/>
        </authorList>
    </citation>
    <scope>NUCLEOTIDE SEQUENCE</scope>
</reference>
<evidence type="ECO:0000256" key="2">
    <source>
        <dbReference type="SAM" id="MobiDB-lite"/>
    </source>
</evidence>
<accession>A0A8J1U5H3</accession>
<feature type="compositionally biased region" description="Pro residues" evidence="2">
    <location>
        <begin position="585"/>
        <end position="599"/>
    </location>
</feature>
<evidence type="ECO:0000313" key="4">
    <source>
        <dbReference type="Proteomes" id="UP000749559"/>
    </source>
</evidence>
<keyword evidence="1" id="KW-0175">Coiled coil</keyword>
<dbReference type="AlphaFoldDB" id="A0A8J1U5H3"/>
<dbReference type="InterPro" id="IPR013783">
    <property type="entry name" value="Ig-like_fold"/>
</dbReference>
<dbReference type="GO" id="GO:0005667">
    <property type="term" value="C:transcription regulator complex"/>
    <property type="evidence" value="ECO:0007669"/>
    <property type="project" value="TreeGrafter"/>
</dbReference>
<dbReference type="PROSITE" id="PS50853">
    <property type="entry name" value="FN3"/>
    <property type="match status" value="1"/>
</dbReference>
<dbReference type="GO" id="GO:0003712">
    <property type="term" value="F:transcription coregulator activity"/>
    <property type="evidence" value="ECO:0007669"/>
    <property type="project" value="TreeGrafter"/>
</dbReference>
<dbReference type="PANTHER" id="PTHR23210:SF26">
    <property type="entry name" value="ACTIVATING TRANSCRIPTION FACTOR 7-INTERACTING PROTEIN 1"/>
    <property type="match status" value="1"/>
</dbReference>
<dbReference type="Pfam" id="PF16794">
    <property type="entry name" value="fn3_4"/>
    <property type="match status" value="1"/>
</dbReference>
<feature type="coiled-coil region" evidence="1">
    <location>
        <begin position="304"/>
        <end position="345"/>
    </location>
</feature>
<name>A0A8J1U5H3_OWEFU</name>
<keyword evidence="4" id="KW-1185">Reference proteome</keyword>
<feature type="compositionally biased region" description="Basic and acidic residues" evidence="2">
    <location>
        <begin position="29"/>
        <end position="41"/>
    </location>
</feature>
<evidence type="ECO:0000256" key="1">
    <source>
        <dbReference type="SAM" id="Coils"/>
    </source>
</evidence>
<protein>
    <submittedName>
        <fullName evidence="3">Uncharacterized protein</fullName>
    </submittedName>
</protein>
<feature type="compositionally biased region" description="Acidic residues" evidence="2">
    <location>
        <begin position="246"/>
        <end position="257"/>
    </location>
</feature>
<dbReference type="EMBL" id="CAIIXF020000009">
    <property type="protein sequence ID" value="CAH1794928.1"/>
    <property type="molecule type" value="Genomic_DNA"/>
</dbReference>
<feature type="non-terminal residue" evidence="3">
    <location>
        <position position="1"/>
    </location>
</feature>
<dbReference type="InterPro" id="IPR036116">
    <property type="entry name" value="FN3_sf"/>
</dbReference>
<dbReference type="GO" id="GO:0005634">
    <property type="term" value="C:nucleus"/>
    <property type="evidence" value="ECO:0007669"/>
    <property type="project" value="TreeGrafter"/>
</dbReference>
<feature type="region of interest" description="Disordered" evidence="2">
    <location>
        <begin position="1"/>
        <end position="284"/>
    </location>
</feature>
<feature type="compositionally biased region" description="Polar residues" evidence="2">
    <location>
        <begin position="601"/>
        <end position="614"/>
    </location>
</feature>
<gene>
    <name evidence="3" type="ORF">OFUS_LOCUS19543</name>
</gene>
<organism evidence="3 4">
    <name type="scientific">Owenia fusiformis</name>
    <name type="common">Polychaete worm</name>
    <dbReference type="NCBI Taxonomy" id="6347"/>
    <lineage>
        <taxon>Eukaryota</taxon>
        <taxon>Metazoa</taxon>
        <taxon>Spiralia</taxon>
        <taxon>Lophotrochozoa</taxon>
        <taxon>Annelida</taxon>
        <taxon>Polychaeta</taxon>
        <taxon>Sedentaria</taxon>
        <taxon>Canalipalpata</taxon>
        <taxon>Sabellida</taxon>
        <taxon>Oweniida</taxon>
        <taxon>Oweniidae</taxon>
        <taxon>Owenia</taxon>
    </lineage>
</organism>
<dbReference type="CDD" id="cd00063">
    <property type="entry name" value="FN3"/>
    <property type="match status" value="1"/>
</dbReference>
<dbReference type="SUPFAM" id="SSF49265">
    <property type="entry name" value="Fibronectin type III"/>
    <property type="match status" value="1"/>
</dbReference>
<dbReference type="Gene3D" id="2.60.40.10">
    <property type="entry name" value="Immunoglobulins"/>
    <property type="match status" value="1"/>
</dbReference>
<comment type="caution">
    <text evidence="3">The sequence shown here is derived from an EMBL/GenBank/DDBJ whole genome shotgun (WGS) entry which is preliminary data.</text>
</comment>